<feature type="compositionally biased region" description="Acidic residues" evidence="1">
    <location>
        <begin position="86"/>
        <end position="98"/>
    </location>
</feature>
<gene>
    <name evidence="2" type="ORF">HF521_008758</name>
</gene>
<evidence type="ECO:0000313" key="3">
    <source>
        <dbReference type="Proteomes" id="UP000606274"/>
    </source>
</evidence>
<keyword evidence="3" id="KW-1185">Reference proteome</keyword>
<evidence type="ECO:0000256" key="1">
    <source>
        <dbReference type="SAM" id="MobiDB-lite"/>
    </source>
</evidence>
<dbReference type="InterPro" id="IPR031670">
    <property type="entry name" value="DUF4712"/>
</dbReference>
<feature type="region of interest" description="Disordered" evidence="1">
    <location>
        <begin position="75"/>
        <end position="98"/>
    </location>
</feature>
<dbReference type="Pfam" id="PF15830">
    <property type="entry name" value="DUF4712"/>
    <property type="match status" value="1"/>
</dbReference>
<protein>
    <submittedName>
        <fullName evidence="2">Uncharacterized protein</fullName>
    </submittedName>
</protein>
<evidence type="ECO:0000313" key="2">
    <source>
        <dbReference type="EMBL" id="KAF7693442.1"/>
    </source>
</evidence>
<dbReference type="Proteomes" id="UP000606274">
    <property type="component" value="Unassembled WGS sequence"/>
</dbReference>
<reference evidence="2" key="1">
    <citation type="submission" date="2020-08" db="EMBL/GenBank/DDBJ databases">
        <title>Chromosome-level assembly of Southern catfish (Silurus meridionalis) provides insights into visual adaptation to the nocturnal and benthic lifestyles.</title>
        <authorList>
            <person name="Zhang Y."/>
            <person name="Wang D."/>
            <person name="Peng Z."/>
        </authorList>
    </citation>
    <scope>NUCLEOTIDE SEQUENCE</scope>
    <source>
        <strain evidence="2">SWU-2019-XX</strain>
        <tissue evidence="2">Muscle</tissue>
    </source>
</reference>
<accession>A0A8T0AL36</accession>
<dbReference type="EMBL" id="JABFDY010000019">
    <property type="protein sequence ID" value="KAF7693442.1"/>
    <property type="molecule type" value="Genomic_DNA"/>
</dbReference>
<dbReference type="AlphaFoldDB" id="A0A8T0AL36"/>
<name>A0A8T0AL36_SILME</name>
<comment type="caution">
    <text evidence="2">The sequence shown here is derived from an EMBL/GenBank/DDBJ whole genome shotgun (WGS) entry which is preliminary data.</text>
</comment>
<proteinExistence type="predicted"/>
<organism evidence="2 3">
    <name type="scientific">Silurus meridionalis</name>
    <name type="common">Southern catfish</name>
    <name type="synonym">Silurus soldatovi meridionalis</name>
    <dbReference type="NCBI Taxonomy" id="175797"/>
    <lineage>
        <taxon>Eukaryota</taxon>
        <taxon>Metazoa</taxon>
        <taxon>Chordata</taxon>
        <taxon>Craniata</taxon>
        <taxon>Vertebrata</taxon>
        <taxon>Euteleostomi</taxon>
        <taxon>Actinopterygii</taxon>
        <taxon>Neopterygii</taxon>
        <taxon>Teleostei</taxon>
        <taxon>Ostariophysi</taxon>
        <taxon>Siluriformes</taxon>
        <taxon>Siluridae</taxon>
        <taxon>Silurus</taxon>
    </lineage>
</organism>
<sequence length="119" mass="13703">MHSVYKTCYYCSHLLWSRQVLEGFTVSRPEPEHRELPARIESPGMKILDELLAKLEFENELNRVCNRLSVNTVPVRGDSTGSADSSVEDEAANGEEDEEKKRLLGMVLDMEQDYEFFVF</sequence>